<dbReference type="GO" id="GO:0006412">
    <property type="term" value="P:translation"/>
    <property type="evidence" value="ECO:0007669"/>
    <property type="project" value="UniProtKB-UniRule"/>
</dbReference>
<keyword evidence="2 6" id="KW-0689">Ribosomal protein</keyword>
<feature type="region of interest" description="Disordered" evidence="7">
    <location>
        <begin position="97"/>
        <end position="143"/>
    </location>
</feature>
<gene>
    <name evidence="6 8" type="primary">rpsF</name>
    <name evidence="8" type="ORF">PsAD2_03794</name>
</gene>
<comment type="similarity">
    <text evidence="1 6">Belongs to the bacterial ribosomal protein bS6 family.</text>
</comment>
<dbReference type="GO" id="GO:0003735">
    <property type="term" value="F:structural constituent of ribosome"/>
    <property type="evidence" value="ECO:0007669"/>
    <property type="project" value="InterPro"/>
</dbReference>
<dbReference type="PANTHER" id="PTHR21011">
    <property type="entry name" value="MITOCHONDRIAL 28S RIBOSOMAL PROTEIN S6"/>
    <property type="match status" value="1"/>
</dbReference>
<accession>A0A165UKY7</accession>
<dbReference type="OrthoDB" id="9812702at2"/>
<dbReference type="Proteomes" id="UP000076577">
    <property type="component" value="Unassembled WGS sequence"/>
</dbReference>
<keyword evidence="6" id="KW-0694">RNA-binding</keyword>
<proteinExistence type="inferred from homology"/>
<dbReference type="GO" id="GO:0022627">
    <property type="term" value="C:cytosolic small ribosomal subunit"/>
    <property type="evidence" value="ECO:0007669"/>
    <property type="project" value="TreeGrafter"/>
</dbReference>
<name>A0A165UKY7_9HYPH</name>
<dbReference type="NCBIfam" id="TIGR00166">
    <property type="entry name" value="S6"/>
    <property type="match status" value="1"/>
</dbReference>
<dbReference type="EMBL" id="LMCB01000098">
    <property type="protein sequence ID" value="KZL12489.1"/>
    <property type="molecule type" value="Genomic_DNA"/>
</dbReference>
<evidence type="ECO:0000256" key="7">
    <source>
        <dbReference type="SAM" id="MobiDB-lite"/>
    </source>
</evidence>
<organism evidence="8 9">
    <name type="scientific">Pseudovibrio axinellae</name>
    <dbReference type="NCBI Taxonomy" id="989403"/>
    <lineage>
        <taxon>Bacteria</taxon>
        <taxon>Pseudomonadati</taxon>
        <taxon>Pseudomonadota</taxon>
        <taxon>Alphaproteobacteria</taxon>
        <taxon>Hyphomicrobiales</taxon>
        <taxon>Stappiaceae</taxon>
        <taxon>Pseudovibrio</taxon>
    </lineage>
</organism>
<dbReference type="InterPro" id="IPR014717">
    <property type="entry name" value="Transl_elong_EF1B/ribsomal_bS6"/>
</dbReference>
<dbReference type="InterPro" id="IPR000529">
    <property type="entry name" value="Ribosomal_bS6"/>
</dbReference>
<comment type="caution">
    <text evidence="8">The sequence shown here is derived from an EMBL/GenBank/DDBJ whole genome shotgun (WGS) entry which is preliminary data.</text>
</comment>
<dbReference type="InterPro" id="IPR035980">
    <property type="entry name" value="Ribosomal_bS6_sf"/>
</dbReference>
<dbReference type="PANTHER" id="PTHR21011:SF1">
    <property type="entry name" value="SMALL RIBOSOMAL SUBUNIT PROTEIN BS6M"/>
    <property type="match status" value="1"/>
</dbReference>
<dbReference type="STRING" id="989403.SAMN05421798_101186"/>
<dbReference type="HAMAP" id="MF_00360">
    <property type="entry name" value="Ribosomal_bS6"/>
    <property type="match status" value="1"/>
</dbReference>
<evidence type="ECO:0000313" key="8">
    <source>
        <dbReference type="EMBL" id="KZL12489.1"/>
    </source>
</evidence>
<evidence type="ECO:0000256" key="3">
    <source>
        <dbReference type="ARBA" id="ARBA00023274"/>
    </source>
</evidence>
<protein>
    <recommendedName>
        <fullName evidence="5 6">Small ribosomal subunit protein bS6</fullName>
    </recommendedName>
</protein>
<keyword evidence="9" id="KW-1185">Reference proteome</keyword>
<evidence type="ECO:0000256" key="1">
    <source>
        <dbReference type="ARBA" id="ARBA00009512"/>
    </source>
</evidence>
<dbReference type="Gene3D" id="3.30.70.60">
    <property type="match status" value="1"/>
</dbReference>
<dbReference type="CDD" id="cd00473">
    <property type="entry name" value="bS6"/>
    <property type="match status" value="1"/>
</dbReference>
<evidence type="ECO:0000256" key="6">
    <source>
        <dbReference type="HAMAP-Rule" id="MF_00360"/>
    </source>
</evidence>
<dbReference type="RefSeq" id="WP_068009497.1">
    <property type="nucleotide sequence ID" value="NZ_FOFM01000001.1"/>
</dbReference>
<comment type="function">
    <text evidence="4 6">Binds together with bS18 to 16S ribosomal RNA.</text>
</comment>
<evidence type="ECO:0000256" key="4">
    <source>
        <dbReference type="ARBA" id="ARBA00035104"/>
    </source>
</evidence>
<keyword evidence="3 6" id="KW-0687">Ribonucleoprotein</keyword>
<dbReference type="GO" id="GO:0070181">
    <property type="term" value="F:small ribosomal subunit rRNA binding"/>
    <property type="evidence" value="ECO:0007669"/>
    <property type="project" value="TreeGrafter"/>
</dbReference>
<reference evidence="8 9" key="1">
    <citation type="journal article" date="2016" name="Front. Microbiol.">
        <title>Comparative Genomic Analysis Reveals a Diverse Repertoire of Genes Involved in Prokaryote-Eukaryote Interactions within the Pseudovibrio Genus.</title>
        <authorList>
            <person name="Romano S."/>
            <person name="Fernandez-Guerra A."/>
            <person name="Reen F.J."/>
            <person name="Glockner F.O."/>
            <person name="Crowley S.P."/>
            <person name="O'Sullivan O."/>
            <person name="Cotter P.D."/>
            <person name="Adams C."/>
            <person name="Dobson A.D."/>
            <person name="O'Gara F."/>
        </authorList>
    </citation>
    <scope>NUCLEOTIDE SEQUENCE [LARGE SCALE GENOMIC DNA]</scope>
    <source>
        <strain evidence="8 9">Ad2</strain>
    </source>
</reference>
<dbReference type="SUPFAM" id="SSF54995">
    <property type="entry name" value="Ribosomal protein S6"/>
    <property type="match status" value="1"/>
</dbReference>
<sequence>MALYEHVFLARQDISTQQVEALVEQFKTVLEENGGKVGKIETWGLRTLTYRINKNRKAHYTLMNVDAPHAAVAEMERLQGLNEDILRFMTIRVEELDEEQSAMMQKRDRDDRRRGDRNDRGPRPDRGDRGPRPDRRPEAPAAE</sequence>
<feature type="compositionally biased region" description="Basic and acidic residues" evidence="7">
    <location>
        <begin position="105"/>
        <end position="143"/>
    </location>
</feature>
<dbReference type="InterPro" id="IPR020814">
    <property type="entry name" value="Ribosomal_S6_plastid/chlpt"/>
</dbReference>
<evidence type="ECO:0000313" key="9">
    <source>
        <dbReference type="Proteomes" id="UP000076577"/>
    </source>
</evidence>
<evidence type="ECO:0000256" key="5">
    <source>
        <dbReference type="ARBA" id="ARBA00035294"/>
    </source>
</evidence>
<keyword evidence="6" id="KW-0699">rRNA-binding</keyword>
<dbReference type="AlphaFoldDB" id="A0A165UKY7"/>
<evidence type="ECO:0000256" key="2">
    <source>
        <dbReference type="ARBA" id="ARBA00022980"/>
    </source>
</evidence>
<dbReference type="PATRIC" id="fig|989403.3.peg.4133"/>
<dbReference type="Pfam" id="PF01250">
    <property type="entry name" value="Ribosomal_S6"/>
    <property type="match status" value="1"/>
</dbReference>